<dbReference type="VEuPathDB" id="GiardiaDB:GL50803_3291"/>
<evidence type="ECO:0000313" key="1">
    <source>
        <dbReference type="EMBL" id="KAE8302812.1"/>
    </source>
</evidence>
<keyword evidence="2" id="KW-1185">Reference proteome</keyword>
<name>A8BW42_GIAIC</name>
<accession>A8BW42</accession>
<dbReference type="HOGENOM" id="CLU_1380410_0_0_1"/>
<dbReference type="EMBL" id="AACB03000003">
    <property type="protein sequence ID" value="KAE8302812.1"/>
    <property type="molecule type" value="Genomic_DNA"/>
</dbReference>
<evidence type="ECO:0000313" key="2">
    <source>
        <dbReference type="Proteomes" id="UP000001548"/>
    </source>
</evidence>
<protein>
    <submittedName>
        <fullName evidence="1">Uncharacterized protein</fullName>
    </submittedName>
</protein>
<dbReference type="RefSeq" id="XP_001704517.1">
    <property type="nucleotide sequence ID" value="XM_001704465.1"/>
</dbReference>
<gene>
    <name evidence="1" type="ORF">GL50803_003291</name>
</gene>
<sequence length="198" mass="21544">MENIDGLLYRKETAKALLERLASMPLDNVNPNEVISATFFAYLFDEDFSHAQAVFTGLKPADLVSKPGLAAAGILLLVVLAESATTSWDSTKLLCEATAYATELYVRDSSCSTFEHLHDSMVLFGSGAISLFIAELDKLSEAHSVELAPLLPALQECTNDRGRRALSLLRSAKGQVEEPFMRKLAELRGLDASHGKIV</sequence>
<reference evidence="1 2" key="1">
    <citation type="journal article" date="2007" name="Science">
        <title>Genomic minimalism in the early diverging intestinal parasite Giardia lamblia.</title>
        <authorList>
            <person name="Morrison H.G."/>
            <person name="McArthur A.G."/>
            <person name="Gillin F.D."/>
            <person name="Aley S.B."/>
            <person name="Adam R.D."/>
            <person name="Olsen G.J."/>
            <person name="Best A.A."/>
            <person name="Cande W.Z."/>
            <person name="Chen F."/>
            <person name="Cipriano M.J."/>
            <person name="Davids B.J."/>
            <person name="Dawson S.C."/>
            <person name="Elmendorf H.G."/>
            <person name="Hehl A.B."/>
            <person name="Holder M.E."/>
            <person name="Huse S.M."/>
            <person name="Kim U.U."/>
            <person name="Lasek-Nesselquist E."/>
            <person name="Manning G."/>
            <person name="Nigam A."/>
            <person name="Nixon J.E."/>
            <person name="Palm D."/>
            <person name="Passamaneck N.E."/>
            <person name="Prabhu A."/>
            <person name="Reich C.I."/>
            <person name="Reiner D.S."/>
            <person name="Samuelson J."/>
            <person name="Svard S.G."/>
            <person name="Sogin M.L."/>
        </authorList>
    </citation>
    <scope>NUCLEOTIDE SEQUENCE [LARGE SCALE GENOMIC DNA]</scope>
    <source>
        <strain evidence="1 2">WB C6</strain>
    </source>
</reference>
<dbReference type="OMA" id="LQECTND"/>
<organism evidence="1 2">
    <name type="scientific">Giardia intestinalis (strain ATCC 50803 / WB clone C6)</name>
    <name type="common">Giardia lamblia</name>
    <dbReference type="NCBI Taxonomy" id="184922"/>
    <lineage>
        <taxon>Eukaryota</taxon>
        <taxon>Metamonada</taxon>
        <taxon>Diplomonadida</taxon>
        <taxon>Hexamitidae</taxon>
        <taxon>Giardiinae</taxon>
        <taxon>Giardia</taxon>
    </lineage>
</organism>
<proteinExistence type="predicted"/>
<comment type="caution">
    <text evidence="1">The sequence shown here is derived from an EMBL/GenBank/DDBJ whole genome shotgun (WGS) entry which is preliminary data.</text>
</comment>
<dbReference type="AlphaFoldDB" id="A8BW42"/>
<dbReference type="Proteomes" id="UP000001548">
    <property type="component" value="Unassembled WGS sequence"/>
</dbReference>
<dbReference type="KEGG" id="gla:GL50803_003291"/>
<dbReference type="GeneID" id="5697390"/>